<evidence type="ECO:0000313" key="2">
    <source>
        <dbReference type="EMBL" id="VXA84433.1"/>
    </source>
</evidence>
<feature type="region of interest" description="Disordered" evidence="1">
    <location>
        <begin position="232"/>
        <end position="299"/>
    </location>
</feature>
<feature type="region of interest" description="Disordered" evidence="1">
    <location>
        <begin position="741"/>
        <end position="771"/>
    </location>
</feature>
<accession>A0A653L020</accession>
<feature type="region of interest" description="Disordered" evidence="1">
    <location>
        <begin position="642"/>
        <end position="684"/>
    </location>
</feature>
<feature type="compositionally biased region" description="Basic and acidic residues" evidence="1">
    <location>
        <begin position="247"/>
        <end position="289"/>
    </location>
</feature>
<evidence type="ECO:0000313" key="3">
    <source>
        <dbReference type="Proteomes" id="UP000439123"/>
    </source>
</evidence>
<sequence>MARSTRLKPVASGASASMAMAWVRARATMPQLGISRTGISDSYSHQDKERQHNTVQQPAGHSAGIAHPVQGAGQIELRLFAIEWRAELAQGVGDTAGGEAHALLVGVTTSPRGAGVTTTQLGPLEDGQYQQRNEEQPQQGDGNNGRGEDRLAAIEWQQGGAGGDTHLAVDQVLAIAGDMGGNPGGAQTQHQTDGGQQQGACHHGPRHFAGVARFLAARCAAEADAIHLDETHHRHGAGHRQHHYPKRRDDRGAEFGHGKERLVDKPLADKAVERRQRRDGHGTDQERQRGPGHQFGQPPHLVHVAGVQAEHHRAGAHKEQALEDGVVEQVIKRTEQPQHHQRRLLVGDADHADPHPHQDDADVLHRVVGEQPLEIVLGQRKQHPEHCRAGAEDQHHIAPPELAGAEKIDADSQDAKETQLHHDAGHQRRDMGRRNGLGHRQPAVQRHETGAQAKAAEAEQEHQRGQTARQMVLAQRSELQRARFAAEQPEGNQHQCHADMVHHQVETALFGSIRIGLDQPVGGKGHQLVAEQKTERIVGQHHAHHGKEEEVHQRADGHIALALIFTDIGKGVEGDGDADGADHQQHQRGQHIEMHRAQQPELAVDGGALSKDLDGGDQTRERAQQGKTAIEAVGQCGQLLQEQTGGSTQQKEQERGHYKGGQHQRTPSVVDKSDAGSAVAGAEKAEAPCGLVSAACWRRIRAARSVSPSLTSFSAWEGQAPTQAGPSARNSHRSHLTAMLRTPGSQLSRSSPKQRRPAEVEGLLERMEQGI</sequence>
<proteinExistence type="predicted"/>
<protein>
    <submittedName>
        <fullName evidence="2">Uncharacterized protein</fullName>
    </submittedName>
</protein>
<name>A0A653L020_AERVE</name>
<feature type="compositionally biased region" description="Basic and acidic residues" evidence="1">
    <location>
        <begin position="408"/>
        <end position="433"/>
    </location>
</feature>
<dbReference type="EMBL" id="CABWLC010000009">
    <property type="protein sequence ID" value="VXA84433.1"/>
    <property type="molecule type" value="Genomic_DNA"/>
</dbReference>
<feature type="compositionally biased region" description="Basic and acidic residues" evidence="1">
    <location>
        <begin position="611"/>
        <end position="624"/>
    </location>
</feature>
<feature type="compositionally biased region" description="Basic residues" evidence="1">
    <location>
        <begin position="233"/>
        <end position="246"/>
    </location>
</feature>
<feature type="compositionally biased region" description="Low complexity" evidence="1">
    <location>
        <begin position="185"/>
        <end position="200"/>
    </location>
</feature>
<dbReference type="Proteomes" id="UP000439123">
    <property type="component" value="Unassembled WGS sequence"/>
</dbReference>
<feature type="region of interest" description="Disordered" evidence="1">
    <location>
        <begin position="574"/>
        <end position="593"/>
    </location>
</feature>
<dbReference type="AlphaFoldDB" id="A0A653L020"/>
<reference evidence="2 3" key="1">
    <citation type="submission" date="2019-10" db="EMBL/GenBank/DDBJ databases">
        <authorList>
            <person name="Karimi E."/>
        </authorList>
    </citation>
    <scope>NUCLEOTIDE SEQUENCE [LARGE SCALE GENOMIC DNA]</scope>
    <source>
        <strain evidence="2">Aeromonas sp. 8C</strain>
    </source>
</reference>
<feature type="compositionally biased region" description="Basic and acidic residues" evidence="1">
    <location>
        <begin position="580"/>
        <end position="593"/>
    </location>
</feature>
<gene>
    <name evidence="2" type="ORF">AERO8C_170088</name>
</gene>
<organism evidence="2 3">
    <name type="scientific">Aeromonas veronii</name>
    <dbReference type="NCBI Taxonomy" id="654"/>
    <lineage>
        <taxon>Bacteria</taxon>
        <taxon>Pseudomonadati</taxon>
        <taxon>Pseudomonadota</taxon>
        <taxon>Gammaproteobacteria</taxon>
        <taxon>Aeromonadales</taxon>
        <taxon>Aeromonadaceae</taxon>
        <taxon>Aeromonas</taxon>
    </lineage>
</organism>
<feature type="region of interest" description="Disordered" evidence="1">
    <location>
        <begin position="408"/>
        <end position="468"/>
    </location>
</feature>
<evidence type="ECO:0000256" key="1">
    <source>
        <dbReference type="SAM" id="MobiDB-lite"/>
    </source>
</evidence>
<feature type="region of interest" description="Disordered" evidence="1">
    <location>
        <begin position="178"/>
        <end position="204"/>
    </location>
</feature>
<feature type="compositionally biased region" description="Basic and acidic residues" evidence="1">
    <location>
        <begin position="756"/>
        <end position="771"/>
    </location>
</feature>
<feature type="region of interest" description="Disordered" evidence="1">
    <location>
        <begin position="607"/>
        <end position="627"/>
    </location>
</feature>